<reference evidence="1 2" key="1">
    <citation type="journal article" date="2018" name="IMA Fungus">
        <title>IMA Genome-F 10: Nine draft genome sequences of Claviceps purpurea s.lat., including C. arundinis, C. humidiphila, and C. cf. spartinae, pseudomolecules for the pitch canker pathogen Fusarium circinatum, draft genome of Davidsoniella eucalypti, Grosmannia galeiformis, Quambalaria eucalypti, and Teratosphaeria destructans.</title>
        <authorList>
            <person name="Wingfield B.D."/>
            <person name="Liu M."/>
            <person name="Nguyen H.D."/>
            <person name="Lane F.A."/>
            <person name="Morgan S.W."/>
            <person name="De Vos L."/>
            <person name="Wilken P.M."/>
            <person name="Duong T.A."/>
            <person name="Aylward J."/>
            <person name="Coetzee M.P."/>
            <person name="Dadej K."/>
            <person name="De Beer Z.W."/>
            <person name="Findlay W."/>
            <person name="Havenga M."/>
            <person name="Kolarik M."/>
            <person name="Menzies J.G."/>
            <person name="Naidoo K."/>
            <person name="Pochopski O."/>
            <person name="Shoukouhi P."/>
            <person name="Santana Q.C."/>
            <person name="Seifert K.A."/>
            <person name="Soal N."/>
            <person name="Steenkamp E.T."/>
            <person name="Tatham C.T."/>
            <person name="van der Nest M.A."/>
            <person name="Wingfield M.J."/>
        </authorList>
    </citation>
    <scope>NUCLEOTIDE SEQUENCE [LARGE SCALE GENOMIC DNA]</scope>
    <source>
        <strain evidence="1">CMW44962</strain>
    </source>
</reference>
<protein>
    <submittedName>
        <fullName evidence="1">Uncharacterized protein</fullName>
    </submittedName>
</protein>
<comment type="caution">
    <text evidence="1">The sequence shown here is derived from an EMBL/GenBank/DDBJ whole genome shotgun (WGS) entry which is preliminary data.</text>
</comment>
<accession>A0A9W7SW05</accession>
<reference evidence="1 2" key="2">
    <citation type="journal article" date="2021" name="Curr. Genet.">
        <title>Genetic response to nitrogen starvation in the aggressive Eucalyptus foliar pathogen Teratosphaeria destructans.</title>
        <authorList>
            <person name="Havenga M."/>
            <person name="Wingfield B.D."/>
            <person name="Wingfield M.J."/>
            <person name="Dreyer L.L."/>
            <person name="Roets F."/>
            <person name="Aylward J."/>
        </authorList>
    </citation>
    <scope>NUCLEOTIDE SEQUENCE [LARGE SCALE GENOMIC DNA]</scope>
    <source>
        <strain evidence="1">CMW44962</strain>
    </source>
</reference>
<evidence type="ECO:0000313" key="2">
    <source>
        <dbReference type="Proteomes" id="UP001138500"/>
    </source>
</evidence>
<name>A0A9W7SW05_9PEZI</name>
<keyword evidence="2" id="KW-1185">Reference proteome</keyword>
<dbReference type="Proteomes" id="UP001138500">
    <property type="component" value="Unassembled WGS sequence"/>
</dbReference>
<dbReference type="AlphaFoldDB" id="A0A9W7SW05"/>
<evidence type="ECO:0000313" key="1">
    <source>
        <dbReference type="EMBL" id="KAH9835952.1"/>
    </source>
</evidence>
<proteinExistence type="predicted"/>
<gene>
    <name evidence="1" type="ORF">Tdes44962_MAKER01871</name>
</gene>
<sequence>MADLLNVDASAEGDLLPSIAFGTYTMVLIPEIAGRDRWVMADLLRNKFALIPFCTTLTQEDLTQKRVKRLLDAITRFATSILLTAKGRQEPLQDSQDPALGSLLVRWSTKEVRMLYPVPGELGG</sequence>
<dbReference type="EMBL" id="RIBY02000890">
    <property type="protein sequence ID" value="KAH9835952.1"/>
    <property type="molecule type" value="Genomic_DNA"/>
</dbReference>
<organism evidence="1 2">
    <name type="scientific">Teratosphaeria destructans</name>
    <dbReference type="NCBI Taxonomy" id="418781"/>
    <lineage>
        <taxon>Eukaryota</taxon>
        <taxon>Fungi</taxon>
        <taxon>Dikarya</taxon>
        <taxon>Ascomycota</taxon>
        <taxon>Pezizomycotina</taxon>
        <taxon>Dothideomycetes</taxon>
        <taxon>Dothideomycetidae</taxon>
        <taxon>Mycosphaerellales</taxon>
        <taxon>Teratosphaeriaceae</taxon>
        <taxon>Teratosphaeria</taxon>
    </lineage>
</organism>